<dbReference type="GO" id="GO:0005975">
    <property type="term" value="P:carbohydrate metabolic process"/>
    <property type="evidence" value="ECO:0007669"/>
    <property type="project" value="InterPro"/>
</dbReference>
<dbReference type="EMBL" id="MU001892">
    <property type="protein sequence ID" value="KAF2794394.1"/>
    <property type="molecule type" value="Genomic_DNA"/>
</dbReference>
<gene>
    <name evidence="3" type="ORF">K505DRAFT_324785</name>
</gene>
<evidence type="ECO:0000313" key="3">
    <source>
        <dbReference type="EMBL" id="KAF2794394.1"/>
    </source>
</evidence>
<evidence type="ECO:0000259" key="2">
    <source>
        <dbReference type="Pfam" id="PF07944"/>
    </source>
</evidence>
<dbReference type="InterPro" id="IPR012878">
    <property type="entry name" value="Beta-AFase-like_GH127_cat"/>
</dbReference>
<dbReference type="InterPro" id="IPR008928">
    <property type="entry name" value="6-hairpin_glycosidase_sf"/>
</dbReference>
<accession>A0A6A6XE46</accession>
<feature type="signal peptide" evidence="1">
    <location>
        <begin position="1"/>
        <end position="21"/>
    </location>
</feature>
<sequence>MISRNFNIALAALVGQQIVFSQPSYRNANANPSSLVQPLYTPLVLGSIKPLGWFNDQLQLEADGLSGNMFDFYRFVNDSRWIGGHTEYSALDEASPYWFNAIVPLAFGLGDERLIGQVRYYLDYVLDHQQEDGWLGFEKTRATRGVWARCLLFLGLMQYADADPTQTDRIVTAMHRYVNLAHSMLSNNYTGLLVHGNDTFDTAGFGVGRTHEYHIPLQWLLENHPRNNSKTLLEMMDFMIDGGVQWGADWRTFWTKESYPKVLDDNYNMSWVFIHGVNMAQGLRYPLSLYRNTHDEALKQTSRTALDLLAKYHTSTAGSIIADEYISDLNPSRGSELCIAAEIMFSTAYMYQFLGDNDIADWTEQTAFNAFPAAVSADWWSHQYVQQENQPWSRNLSTAAAWYDVNSYANVFGLEPNYPCCTVNHPQAYPKFLANSFVKTADGGVAHVFLVPGSAATTLGEDNSNSVFITANTTYPFGNTIAYSITASSPFDFSVRIPNWADANSTINSTTRIQPDSRGMHKFHIPAGKSSTSVQLSTSPRVVPRANNTAAIYYGALLYALAIEHDSVSTPPISYRSQEVLPSNTTDPLSRTRDYKLTPRSSSKWNIAIDASQISVVGPAHASKGPLTSPIWDLGAPPVELRVKAVEIEWPVENDTPANPGTFAVVKVGEPFEARFVPYGSAKLHMAVLPVVEL</sequence>
<name>A0A6A6XE46_9PLEO</name>
<protein>
    <recommendedName>
        <fullName evidence="2">Non-reducing end beta-L-arabinofuranosidase-like GH127 catalytic domain-containing protein</fullName>
    </recommendedName>
</protein>
<dbReference type="AlphaFoldDB" id="A0A6A6XE46"/>
<dbReference type="SUPFAM" id="SSF48208">
    <property type="entry name" value="Six-hairpin glycosidases"/>
    <property type="match status" value="1"/>
</dbReference>
<evidence type="ECO:0000256" key="1">
    <source>
        <dbReference type="SAM" id="SignalP"/>
    </source>
</evidence>
<keyword evidence="1" id="KW-0732">Signal</keyword>
<feature type="chain" id="PRO_5025368234" description="Non-reducing end beta-L-arabinofuranosidase-like GH127 catalytic domain-containing protein" evidence="1">
    <location>
        <begin position="22"/>
        <end position="694"/>
    </location>
</feature>
<keyword evidence="4" id="KW-1185">Reference proteome</keyword>
<reference evidence="3" key="1">
    <citation type="journal article" date="2020" name="Stud. Mycol.">
        <title>101 Dothideomycetes genomes: a test case for predicting lifestyles and emergence of pathogens.</title>
        <authorList>
            <person name="Haridas S."/>
            <person name="Albert R."/>
            <person name="Binder M."/>
            <person name="Bloem J."/>
            <person name="Labutti K."/>
            <person name="Salamov A."/>
            <person name="Andreopoulos B."/>
            <person name="Baker S."/>
            <person name="Barry K."/>
            <person name="Bills G."/>
            <person name="Bluhm B."/>
            <person name="Cannon C."/>
            <person name="Castanera R."/>
            <person name="Culley D."/>
            <person name="Daum C."/>
            <person name="Ezra D."/>
            <person name="Gonzalez J."/>
            <person name="Henrissat B."/>
            <person name="Kuo A."/>
            <person name="Liang C."/>
            <person name="Lipzen A."/>
            <person name="Lutzoni F."/>
            <person name="Magnuson J."/>
            <person name="Mondo S."/>
            <person name="Nolan M."/>
            <person name="Ohm R."/>
            <person name="Pangilinan J."/>
            <person name="Park H.-J."/>
            <person name="Ramirez L."/>
            <person name="Alfaro M."/>
            <person name="Sun H."/>
            <person name="Tritt A."/>
            <person name="Yoshinaga Y."/>
            <person name="Zwiers L.-H."/>
            <person name="Turgeon B."/>
            <person name="Goodwin S."/>
            <person name="Spatafora J."/>
            <person name="Crous P."/>
            <person name="Grigoriev I."/>
        </authorList>
    </citation>
    <scope>NUCLEOTIDE SEQUENCE</scope>
    <source>
        <strain evidence="3">CBS 109.77</strain>
    </source>
</reference>
<evidence type="ECO:0000313" key="4">
    <source>
        <dbReference type="Proteomes" id="UP000799757"/>
    </source>
</evidence>
<proteinExistence type="predicted"/>
<dbReference type="Proteomes" id="UP000799757">
    <property type="component" value="Unassembled WGS sequence"/>
</dbReference>
<dbReference type="PANTHER" id="PTHR31151:SF0">
    <property type="entry name" value="PROLINE-TRNA LIGASE (DUF1680)"/>
    <property type="match status" value="1"/>
</dbReference>
<dbReference type="Pfam" id="PF07944">
    <property type="entry name" value="Beta-AFase-like_GH127_cat"/>
    <property type="match status" value="1"/>
</dbReference>
<feature type="domain" description="Non-reducing end beta-L-arabinofuranosidase-like GH127 catalytic" evidence="2">
    <location>
        <begin position="276"/>
        <end position="430"/>
    </location>
</feature>
<organism evidence="3 4">
    <name type="scientific">Melanomma pulvis-pyrius CBS 109.77</name>
    <dbReference type="NCBI Taxonomy" id="1314802"/>
    <lineage>
        <taxon>Eukaryota</taxon>
        <taxon>Fungi</taxon>
        <taxon>Dikarya</taxon>
        <taxon>Ascomycota</taxon>
        <taxon>Pezizomycotina</taxon>
        <taxon>Dothideomycetes</taxon>
        <taxon>Pleosporomycetidae</taxon>
        <taxon>Pleosporales</taxon>
        <taxon>Melanommataceae</taxon>
        <taxon>Melanomma</taxon>
    </lineage>
</organism>
<dbReference type="PANTHER" id="PTHR31151">
    <property type="entry name" value="PROLINE-TRNA LIGASE (DUF1680)"/>
    <property type="match status" value="1"/>
</dbReference>
<dbReference type="OrthoDB" id="5358475at2759"/>